<evidence type="ECO:0000313" key="1">
    <source>
        <dbReference type="EMBL" id="PBK84891.1"/>
    </source>
</evidence>
<proteinExistence type="predicted"/>
<name>A0A2H3CP96_ARMGA</name>
<keyword evidence="2" id="KW-1185">Reference proteome</keyword>
<dbReference type="Proteomes" id="UP000217790">
    <property type="component" value="Unassembled WGS sequence"/>
</dbReference>
<accession>A0A2H3CP96</accession>
<dbReference type="AlphaFoldDB" id="A0A2H3CP96"/>
<dbReference type="EMBL" id="KZ293695">
    <property type="protein sequence ID" value="PBK84891.1"/>
    <property type="molecule type" value="Genomic_DNA"/>
</dbReference>
<evidence type="ECO:0000313" key="2">
    <source>
        <dbReference type="Proteomes" id="UP000217790"/>
    </source>
</evidence>
<gene>
    <name evidence="1" type="ORF">ARMGADRAFT_1088046</name>
</gene>
<organism evidence="1 2">
    <name type="scientific">Armillaria gallica</name>
    <name type="common">Bulbous honey fungus</name>
    <name type="synonym">Armillaria bulbosa</name>
    <dbReference type="NCBI Taxonomy" id="47427"/>
    <lineage>
        <taxon>Eukaryota</taxon>
        <taxon>Fungi</taxon>
        <taxon>Dikarya</taxon>
        <taxon>Basidiomycota</taxon>
        <taxon>Agaricomycotina</taxon>
        <taxon>Agaricomycetes</taxon>
        <taxon>Agaricomycetidae</taxon>
        <taxon>Agaricales</taxon>
        <taxon>Marasmiineae</taxon>
        <taxon>Physalacriaceae</taxon>
        <taxon>Armillaria</taxon>
    </lineage>
</organism>
<dbReference type="InParanoid" id="A0A2H3CP96"/>
<reference evidence="2" key="1">
    <citation type="journal article" date="2017" name="Nat. Ecol. Evol.">
        <title>Genome expansion and lineage-specific genetic innovations in the forest pathogenic fungi Armillaria.</title>
        <authorList>
            <person name="Sipos G."/>
            <person name="Prasanna A.N."/>
            <person name="Walter M.C."/>
            <person name="O'Connor E."/>
            <person name="Balint B."/>
            <person name="Krizsan K."/>
            <person name="Kiss B."/>
            <person name="Hess J."/>
            <person name="Varga T."/>
            <person name="Slot J."/>
            <person name="Riley R."/>
            <person name="Boka B."/>
            <person name="Rigling D."/>
            <person name="Barry K."/>
            <person name="Lee J."/>
            <person name="Mihaltcheva S."/>
            <person name="LaButti K."/>
            <person name="Lipzen A."/>
            <person name="Waldron R."/>
            <person name="Moloney N.M."/>
            <person name="Sperisen C."/>
            <person name="Kredics L."/>
            <person name="Vagvoelgyi C."/>
            <person name="Patrignani A."/>
            <person name="Fitzpatrick D."/>
            <person name="Nagy I."/>
            <person name="Doyle S."/>
            <person name="Anderson J.B."/>
            <person name="Grigoriev I.V."/>
            <person name="Gueldener U."/>
            <person name="Muensterkoetter M."/>
            <person name="Nagy L.G."/>
        </authorList>
    </citation>
    <scope>NUCLEOTIDE SEQUENCE [LARGE SCALE GENOMIC DNA]</scope>
    <source>
        <strain evidence="2">Ar21-2</strain>
    </source>
</reference>
<sequence>MIQDPFAAESVTDVLRTCSQALRLFSLERVPVRASSLIDILSVVPGLTRLELRDPVLGSFIPYCPVSQTLATYVEANSMFLPDLEAVDFIWHREDTGRKLEQTLMEMVETRRAYGKLKEITIGRLNPYEELSVDTNRRLATLKWQD</sequence>
<dbReference type="OrthoDB" id="2965209at2759"/>
<protein>
    <submittedName>
        <fullName evidence="1">Uncharacterized protein</fullName>
    </submittedName>
</protein>